<protein>
    <submittedName>
        <fullName evidence="1">Uncharacterized protein</fullName>
    </submittedName>
</protein>
<keyword evidence="2" id="KW-1185">Reference proteome</keyword>
<proteinExistence type="predicted"/>
<dbReference type="AlphaFoldDB" id="A0A8R7PCE1"/>
<evidence type="ECO:0000313" key="2">
    <source>
        <dbReference type="Proteomes" id="UP000015106"/>
    </source>
</evidence>
<reference evidence="1" key="2">
    <citation type="submission" date="2018-03" db="EMBL/GenBank/DDBJ databases">
        <title>The Triticum urartu genome reveals the dynamic nature of wheat genome evolution.</title>
        <authorList>
            <person name="Ling H."/>
            <person name="Ma B."/>
            <person name="Shi X."/>
            <person name="Liu H."/>
            <person name="Dong L."/>
            <person name="Sun H."/>
            <person name="Cao Y."/>
            <person name="Gao Q."/>
            <person name="Zheng S."/>
            <person name="Li Y."/>
            <person name="Yu Y."/>
            <person name="Du H."/>
            <person name="Qi M."/>
            <person name="Li Y."/>
            <person name="Yu H."/>
            <person name="Cui Y."/>
            <person name="Wang N."/>
            <person name="Chen C."/>
            <person name="Wu H."/>
            <person name="Zhao Y."/>
            <person name="Zhang J."/>
            <person name="Li Y."/>
            <person name="Zhou W."/>
            <person name="Zhang B."/>
            <person name="Hu W."/>
            <person name="Eijk M."/>
            <person name="Tang J."/>
            <person name="Witsenboer H."/>
            <person name="Zhao S."/>
            <person name="Li Z."/>
            <person name="Zhang A."/>
            <person name="Wang D."/>
            <person name="Liang C."/>
        </authorList>
    </citation>
    <scope>NUCLEOTIDE SEQUENCE [LARGE SCALE GENOMIC DNA]</scope>
    <source>
        <strain evidence="1">cv. G1812</strain>
    </source>
</reference>
<sequence>MPPWRCSSAVGVNIVGFHARVVSWYVDVVPRMWKKNGAGGKEEGEALPPPCPCTASCSPVVEGKSNMHMGSC</sequence>
<reference evidence="2" key="1">
    <citation type="journal article" date="2013" name="Nature">
        <title>Draft genome of the wheat A-genome progenitor Triticum urartu.</title>
        <authorList>
            <person name="Ling H.Q."/>
            <person name="Zhao S."/>
            <person name="Liu D."/>
            <person name="Wang J."/>
            <person name="Sun H."/>
            <person name="Zhang C."/>
            <person name="Fan H."/>
            <person name="Li D."/>
            <person name="Dong L."/>
            <person name="Tao Y."/>
            <person name="Gao C."/>
            <person name="Wu H."/>
            <person name="Li Y."/>
            <person name="Cui Y."/>
            <person name="Guo X."/>
            <person name="Zheng S."/>
            <person name="Wang B."/>
            <person name="Yu K."/>
            <person name="Liang Q."/>
            <person name="Yang W."/>
            <person name="Lou X."/>
            <person name="Chen J."/>
            <person name="Feng M."/>
            <person name="Jian J."/>
            <person name="Zhang X."/>
            <person name="Luo G."/>
            <person name="Jiang Y."/>
            <person name="Liu J."/>
            <person name="Wang Z."/>
            <person name="Sha Y."/>
            <person name="Zhang B."/>
            <person name="Wu H."/>
            <person name="Tang D."/>
            <person name="Shen Q."/>
            <person name="Xue P."/>
            <person name="Zou S."/>
            <person name="Wang X."/>
            <person name="Liu X."/>
            <person name="Wang F."/>
            <person name="Yang Y."/>
            <person name="An X."/>
            <person name="Dong Z."/>
            <person name="Zhang K."/>
            <person name="Zhang X."/>
            <person name="Luo M.C."/>
            <person name="Dvorak J."/>
            <person name="Tong Y."/>
            <person name="Wang J."/>
            <person name="Yang H."/>
            <person name="Li Z."/>
            <person name="Wang D."/>
            <person name="Zhang A."/>
            <person name="Wang J."/>
        </authorList>
    </citation>
    <scope>NUCLEOTIDE SEQUENCE</scope>
    <source>
        <strain evidence="2">cv. G1812</strain>
    </source>
</reference>
<evidence type="ECO:0000313" key="1">
    <source>
        <dbReference type="EnsemblPlants" id="TuG1812G0200002021.01.T01"/>
    </source>
</evidence>
<dbReference type="Gramene" id="TuG1812G0200002021.01.T01">
    <property type="protein sequence ID" value="TuG1812G0200002021.01.T01"/>
    <property type="gene ID" value="TuG1812G0200002021.01"/>
</dbReference>
<name>A0A8R7PCE1_TRIUA</name>
<accession>A0A8R7PCE1</accession>
<organism evidence="1 2">
    <name type="scientific">Triticum urartu</name>
    <name type="common">Red wild einkorn</name>
    <name type="synonym">Crithodium urartu</name>
    <dbReference type="NCBI Taxonomy" id="4572"/>
    <lineage>
        <taxon>Eukaryota</taxon>
        <taxon>Viridiplantae</taxon>
        <taxon>Streptophyta</taxon>
        <taxon>Embryophyta</taxon>
        <taxon>Tracheophyta</taxon>
        <taxon>Spermatophyta</taxon>
        <taxon>Magnoliopsida</taxon>
        <taxon>Liliopsida</taxon>
        <taxon>Poales</taxon>
        <taxon>Poaceae</taxon>
        <taxon>BOP clade</taxon>
        <taxon>Pooideae</taxon>
        <taxon>Triticodae</taxon>
        <taxon>Triticeae</taxon>
        <taxon>Triticinae</taxon>
        <taxon>Triticum</taxon>
    </lineage>
</organism>
<dbReference type="Proteomes" id="UP000015106">
    <property type="component" value="Chromosome 2"/>
</dbReference>
<dbReference type="EnsemblPlants" id="TuG1812G0200002021.01.T01">
    <property type="protein sequence ID" value="TuG1812G0200002021.01.T01"/>
    <property type="gene ID" value="TuG1812G0200002021.01"/>
</dbReference>
<reference evidence="1" key="3">
    <citation type="submission" date="2022-06" db="UniProtKB">
        <authorList>
            <consortium name="EnsemblPlants"/>
        </authorList>
    </citation>
    <scope>IDENTIFICATION</scope>
</reference>